<dbReference type="Proteomes" id="UP000003042">
    <property type="component" value="Unassembled WGS sequence"/>
</dbReference>
<dbReference type="InterPro" id="IPR022820">
    <property type="entry name" value="UPF0758_YicR"/>
</dbReference>
<name>A0ABC9NS91_ESCAT</name>
<organism evidence="8 9">
    <name type="scientific">Escherichia albertii (strain TW07627)</name>
    <dbReference type="NCBI Taxonomy" id="502347"/>
    <lineage>
        <taxon>Bacteria</taxon>
        <taxon>Pseudomonadati</taxon>
        <taxon>Pseudomonadota</taxon>
        <taxon>Gammaproteobacteria</taxon>
        <taxon>Enterobacterales</taxon>
        <taxon>Enterobacteriaceae</taxon>
        <taxon>Escherichia</taxon>
    </lineage>
</organism>
<dbReference type="InterPro" id="IPR001405">
    <property type="entry name" value="UPF0758"/>
</dbReference>
<evidence type="ECO:0000256" key="2">
    <source>
        <dbReference type="ARBA" id="ARBA00022723"/>
    </source>
</evidence>
<dbReference type="InterPro" id="IPR046778">
    <property type="entry name" value="UPF0758_N"/>
</dbReference>
<dbReference type="Pfam" id="PF20582">
    <property type="entry name" value="UPF0758_N"/>
    <property type="match status" value="1"/>
</dbReference>
<evidence type="ECO:0000313" key="8">
    <source>
        <dbReference type="EMBL" id="EDS92999.1"/>
    </source>
</evidence>
<dbReference type="NCBIfam" id="NF000642">
    <property type="entry name" value="PRK00024.1"/>
    <property type="match status" value="1"/>
</dbReference>
<evidence type="ECO:0000256" key="6">
    <source>
        <dbReference type="HAMAP-Rule" id="MF_00018"/>
    </source>
</evidence>
<comment type="caution">
    <text evidence="8">The sequence shown here is derived from an EMBL/GenBank/DDBJ whole genome shotgun (WGS) entry which is preliminary data.</text>
</comment>
<dbReference type="CDD" id="cd08071">
    <property type="entry name" value="MPN_DUF2466"/>
    <property type="match status" value="1"/>
</dbReference>
<keyword evidence="1" id="KW-0645">Protease</keyword>
<sequence>MKSNTELLMPREKMLRLGISSLTDVELLALFLRTGTRGKDVLTLSKEMLENFGSLYGLLSSEYEQFSGVYGIGVAKFAQLKGIAELARRYYNVRMREESPLLSPEMTREFLQSQLTGEEREIFMVIFLDSQHRVLTHSRLFSGTLNHVEVHPREIVREAIKINASALILAHNHPSGCAEPSKADKLITERIIKSCQFMELRVLDHIVIGRGEYVSFAERGWILSAMRDPSGSLSVRDLSTSPSQRILRHL</sequence>
<keyword evidence="5" id="KW-0482">Metalloprotease</keyword>
<gene>
    <name evidence="8" type="primary">radC</name>
    <name evidence="6" type="synonym">yicR</name>
    <name evidence="8" type="ORF">ESCAB7627_4706</name>
</gene>
<keyword evidence="3" id="KW-0378">Hydrolase</keyword>
<evidence type="ECO:0000256" key="3">
    <source>
        <dbReference type="ARBA" id="ARBA00022801"/>
    </source>
</evidence>
<feature type="domain" description="MPN" evidence="7">
    <location>
        <begin position="100"/>
        <end position="222"/>
    </location>
</feature>
<evidence type="ECO:0000256" key="1">
    <source>
        <dbReference type="ARBA" id="ARBA00022670"/>
    </source>
</evidence>
<dbReference type="NCBIfam" id="TIGR00608">
    <property type="entry name" value="radc"/>
    <property type="match status" value="1"/>
</dbReference>
<dbReference type="GO" id="GO:0046872">
    <property type="term" value="F:metal ion binding"/>
    <property type="evidence" value="ECO:0007669"/>
    <property type="project" value="UniProtKB-KW"/>
</dbReference>
<keyword evidence="4" id="KW-0862">Zinc</keyword>
<dbReference type="PROSITE" id="PS50249">
    <property type="entry name" value="MPN"/>
    <property type="match status" value="1"/>
</dbReference>
<evidence type="ECO:0000256" key="5">
    <source>
        <dbReference type="ARBA" id="ARBA00023049"/>
    </source>
</evidence>
<dbReference type="GO" id="GO:0006508">
    <property type="term" value="P:proteolysis"/>
    <property type="evidence" value="ECO:0007669"/>
    <property type="project" value="UniProtKB-KW"/>
</dbReference>
<evidence type="ECO:0000256" key="4">
    <source>
        <dbReference type="ARBA" id="ARBA00022833"/>
    </source>
</evidence>
<protein>
    <recommendedName>
        <fullName evidence="6">UPF0758 protein YicR</fullName>
    </recommendedName>
</protein>
<keyword evidence="2" id="KW-0479">Metal-binding</keyword>
<dbReference type="InterPro" id="IPR010994">
    <property type="entry name" value="RuvA_2-like"/>
</dbReference>
<proteinExistence type="inferred from homology"/>
<accession>A0ABC9NS91</accession>
<dbReference type="PROSITE" id="PS01302">
    <property type="entry name" value="UPF0758"/>
    <property type="match status" value="1"/>
</dbReference>
<dbReference type="InterPro" id="IPR020891">
    <property type="entry name" value="UPF0758_CS"/>
</dbReference>
<dbReference type="EMBL" id="ABKX01000002">
    <property type="protein sequence ID" value="EDS92999.1"/>
    <property type="molecule type" value="Genomic_DNA"/>
</dbReference>
<dbReference type="HAMAP" id="MF_00018">
    <property type="entry name" value="UPF0758_YicR"/>
    <property type="match status" value="1"/>
</dbReference>
<reference evidence="8 9" key="1">
    <citation type="submission" date="2008-02" db="EMBL/GenBank/DDBJ databases">
        <title>Annotation of Escherichia albertii TW07627.</title>
        <authorList>
            <person name="Sutton G."/>
            <person name="Whittam T.S."/>
            <person name="Sebastian Y."/>
        </authorList>
    </citation>
    <scope>NUCLEOTIDE SEQUENCE [LARGE SCALE GENOMIC DNA]</scope>
    <source>
        <strain evidence="8 9">TW07627</strain>
    </source>
</reference>
<dbReference type="GO" id="GO:0008237">
    <property type="term" value="F:metallopeptidase activity"/>
    <property type="evidence" value="ECO:0007669"/>
    <property type="project" value="UniProtKB-KW"/>
</dbReference>
<dbReference type="SUPFAM" id="SSF47781">
    <property type="entry name" value="RuvA domain 2-like"/>
    <property type="match status" value="1"/>
</dbReference>
<dbReference type="Pfam" id="PF04002">
    <property type="entry name" value="RadC"/>
    <property type="match status" value="1"/>
</dbReference>
<dbReference type="PANTHER" id="PTHR30471">
    <property type="entry name" value="DNA REPAIR PROTEIN RADC"/>
    <property type="match status" value="1"/>
</dbReference>
<evidence type="ECO:0000313" key="9">
    <source>
        <dbReference type="Proteomes" id="UP000003042"/>
    </source>
</evidence>
<evidence type="ECO:0000259" key="7">
    <source>
        <dbReference type="PROSITE" id="PS50249"/>
    </source>
</evidence>
<dbReference type="InterPro" id="IPR037518">
    <property type="entry name" value="MPN"/>
</dbReference>
<dbReference type="AlphaFoldDB" id="A0ABC9NS91"/>
<comment type="similarity">
    <text evidence="6">Belongs to the UPF0758 family. YicR subfamily.</text>
</comment>
<dbReference type="PANTHER" id="PTHR30471:SF3">
    <property type="entry name" value="UPF0758 PROTEIN YEES-RELATED"/>
    <property type="match status" value="1"/>
</dbReference>
<dbReference type="Gene3D" id="3.40.140.10">
    <property type="entry name" value="Cytidine Deaminase, domain 2"/>
    <property type="match status" value="1"/>
</dbReference>
<dbReference type="InterPro" id="IPR025657">
    <property type="entry name" value="RadC_JAB"/>
</dbReference>